<organism evidence="2 3">
    <name type="scientific">Oikopleura dioica</name>
    <name type="common">Tunicate</name>
    <dbReference type="NCBI Taxonomy" id="34765"/>
    <lineage>
        <taxon>Eukaryota</taxon>
        <taxon>Metazoa</taxon>
        <taxon>Chordata</taxon>
        <taxon>Tunicata</taxon>
        <taxon>Appendicularia</taxon>
        <taxon>Copelata</taxon>
        <taxon>Oikopleuridae</taxon>
        <taxon>Oikopleura</taxon>
    </lineage>
</organism>
<sequence>MNTAPPQPLQQSSSLSIHDRLENIDNEITLIARKVKTTTSGKLKGMKQKFEARQSVLKTEIECTKTIAKENENKATHLDTELRRLRTEGSELQRKLDELKAQNNEAIRLEQEIISQGKQNDEIIGEMADLKQAILSLSRTVREKAQELNESNTLRESMLDENATLKRERFELDVNLKSRERNLLEATREIAELERMLQTSNSSVTNSLSAMSTEL</sequence>
<keyword evidence="3" id="KW-1185">Reference proteome</keyword>
<proteinExistence type="predicted"/>
<evidence type="ECO:0000256" key="1">
    <source>
        <dbReference type="SAM" id="Coils"/>
    </source>
</evidence>
<keyword evidence="1" id="KW-0175">Coiled coil</keyword>
<dbReference type="EMBL" id="OU015568">
    <property type="protein sequence ID" value="CAG5083099.1"/>
    <property type="molecule type" value="Genomic_DNA"/>
</dbReference>
<accession>A0ABN7RV68</accession>
<name>A0ABN7RV68_OIKDI</name>
<gene>
    <name evidence="2" type="ORF">OKIOD_LOCUS1836</name>
</gene>
<dbReference type="Proteomes" id="UP001158576">
    <property type="component" value="Chromosome PAR"/>
</dbReference>
<evidence type="ECO:0000313" key="2">
    <source>
        <dbReference type="EMBL" id="CAG5083099.1"/>
    </source>
</evidence>
<reference evidence="2 3" key="1">
    <citation type="submission" date="2021-04" db="EMBL/GenBank/DDBJ databases">
        <authorList>
            <person name="Bliznina A."/>
        </authorList>
    </citation>
    <scope>NUCLEOTIDE SEQUENCE [LARGE SCALE GENOMIC DNA]</scope>
</reference>
<evidence type="ECO:0000313" key="3">
    <source>
        <dbReference type="Proteomes" id="UP001158576"/>
    </source>
</evidence>
<protein>
    <submittedName>
        <fullName evidence="2">Oidioi.mRNA.OKI2018_I69.PAR.g10278.t1.cds</fullName>
    </submittedName>
</protein>
<feature type="coiled-coil region" evidence="1">
    <location>
        <begin position="68"/>
        <end position="203"/>
    </location>
</feature>